<keyword evidence="6" id="KW-1185">Reference proteome</keyword>
<reference evidence="5 6" key="1">
    <citation type="submission" date="2017-06" db="EMBL/GenBank/DDBJ databases">
        <title>Complete genome sequence of Nitrospirillum amazonense strain CBAmC, an endophytic nitrogen-fixing and plant growth-promoting bacterium, isolated from sugarcane.</title>
        <authorList>
            <person name="Schwab S."/>
            <person name="dos Santos Teixeira K.R."/>
            <person name="Simoes Araujo J.L."/>
            <person name="Soares Vidal M."/>
            <person name="Borges de Freitas H.R."/>
            <person name="Rivello Crivelaro A.L."/>
            <person name="Bueno de Camargo Nunes A."/>
            <person name="dos Santos C.M."/>
            <person name="Palmeira da Silva Rosa D."/>
            <person name="da Silva Padilha D."/>
            <person name="da Silva E."/>
            <person name="Araujo Terra L."/>
            <person name="Soares Mendes V."/>
            <person name="Farinelli L."/>
            <person name="Magalhaes Cruz L."/>
            <person name="Baldani J.I."/>
        </authorList>
    </citation>
    <scope>NUCLEOTIDE SEQUENCE [LARGE SCALE GENOMIC DNA]</scope>
    <source>
        <strain evidence="5 6">CBAmC</strain>
    </source>
</reference>
<dbReference type="PROSITE" id="PS50886">
    <property type="entry name" value="TRBD"/>
    <property type="match status" value="1"/>
</dbReference>
<sequence>MTMAVAPLKPQAEVANFLNLDIRVGRVAEVQPFPKARNPSYKVAVDLGELGVKWSSAQITHYAPDDLVGAQVVCVCNFPPRNIAGFLSEVLILGARNAEGNVIVLTPWSAVPPGETVY</sequence>
<gene>
    <name evidence="5" type="ORF">Y958_16850</name>
</gene>
<feature type="domain" description="TRNA-binding" evidence="4">
    <location>
        <begin position="16"/>
        <end position="118"/>
    </location>
</feature>
<dbReference type="PANTHER" id="PTHR11586:SF37">
    <property type="entry name" value="TRNA-BINDING DOMAIN-CONTAINING PROTEIN"/>
    <property type="match status" value="1"/>
</dbReference>
<accession>A0A248JV43</accession>
<evidence type="ECO:0000256" key="1">
    <source>
        <dbReference type="ARBA" id="ARBA00022555"/>
    </source>
</evidence>
<dbReference type="PANTHER" id="PTHR11586">
    <property type="entry name" value="TRNA-AMINOACYLATION COFACTOR ARC1 FAMILY MEMBER"/>
    <property type="match status" value="1"/>
</dbReference>
<dbReference type="SUPFAM" id="SSF50249">
    <property type="entry name" value="Nucleic acid-binding proteins"/>
    <property type="match status" value="1"/>
</dbReference>
<dbReference type="GO" id="GO:0000049">
    <property type="term" value="F:tRNA binding"/>
    <property type="evidence" value="ECO:0007669"/>
    <property type="project" value="UniProtKB-UniRule"/>
</dbReference>
<dbReference type="NCBIfam" id="NF007495">
    <property type="entry name" value="PRK10089.1-4"/>
    <property type="match status" value="1"/>
</dbReference>
<evidence type="ECO:0000313" key="6">
    <source>
        <dbReference type="Proteomes" id="UP000197153"/>
    </source>
</evidence>
<dbReference type="CDD" id="cd02798">
    <property type="entry name" value="tRNA_bind_CsaA"/>
    <property type="match status" value="1"/>
</dbReference>
<dbReference type="EMBL" id="CP022111">
    <property type="protein sequence ID" value="ASG22593.1"/>
    <property type="molecule type" value="Genomic_DNA"/>
</dbReference>
<dbReference type="NCBIfam" id="TIGR02222">
    <property type="entry name" value="chap_CsaA"/>
    <property type="match status" value="1"/>
</dbReference>
<dbReference type="InterPro" id="IPR002547">
    <property type="entry name" value="tRNA-bd_dom"/>
</dbReference>
<dbReference type="Pfam" id="PF01588">
    <property type="entry name" value="tRNA_bind"/>
    <property type="match status" value="1"/>
</dbReference>
<dbReference type="InterPro" id="IPR008231">
    <property type="entry name" value="CsaA"/>
</dbReference>
<keyword evidence="1 3" id="KW-0820">tRNA-binding</keyword>
<dbReference type="Proteomes" id="UP000197153">
    <property type="component" value="Chromosome 2"/>
</dbReference>
<dbReference type="NCBIfam" id="NF007494">
    <property type="entry name" value="PRK10089.1-3"/>
    <property type="match status" value="1"/>
</dbReference>
<dbReference type="KEGG" id="nao:Y958_16850"/>
<proteinExistence type="predicted"/>
<dbReference type="FunFam" id="2.40.50.140:FF:000165">
    <property type="entry name" value="Chaperone CsaA"/>
    <property type="match status" value="1"/>
</dbReference>
<keyword evidence="2 3" id="KW-0694">RNA-binding</keyword>
<evidence type="ECO:0000259" key="4">
    <source>
        <dbReference type="PROSITE" id="PS50886"/>
    </source>
</evidence>
<evidence type="ECO:0000313" key="5">
    <source>
        <dbReference type="EMBL" id="ASG22593.1"/>
    </source>
</evidence>
<dbReference type="InterPro" id="IPR012340">
    <property type="entry name" value="NA-bd_OB-fold"/>
</dbReference>
<name>A0A248JV43_9PROT</name>
<dbReference type="AlphaFoldDB" id="A0A248JV43"/>
<organism evidence="5 6">
    <name type="scientific">Nitrospirillum viridazoti CBAmc</name>
    <dbReference type="NCBI Taxonomy" id="1441467"/>
    <lineage>
        <taxon>Bacteria</taxon>
        <taxon>Pseudomonadati</taxon>
        <taxon>Pseudomonadota</taxon>
        <taxon>Alphaproteobacteria</taxon>
        <taxon>Rhodospirillales</taxon>
        <taxon>Azospirillaceae</taxon>
        <taxon>Nitrospirillum</taxon>
        <taxon>Nitrospirillum viridazoti</taxon>
    </lineage>
</organism>
<evidence type="ECO:0000256" key="3">
    <source>
        <dbReference type="PROSITE-ProRule" id="PRU00209"/>
    </source>
</evidence>
<protein>
    <submittedName>
        <fullName evidence="5">tRNA-binding protein</fullName>
    </submittedName>
</protein>
<dbReference type="InterPro" id="IPR051270">
    <property type="entry name" value="Tyrosine-tRNA_ligase_regulator"/>
</dbReference>
<dbReference type="Gene3D" id="2.40.50.140">
    <property type="entry name" value="Nucleic acid-binding proteins"/>
    <property type="match status" value="1"/>
</dbReference>
<evidence type="ECO:0000256" key="2">
    <source>
        <dbReference type="ARBA" id="ARBA00022884"/>
    </source>
</evidence>